<dbReference type="AlphaFoldDB" id="A0A194VFP5"/>
<evidence type="ECO:0000256" key="3">
    <source>
        <dbReference type="ARBA" id="ARBA00022989"/>
    </source>
</evidence>
<keyword evidence="3 6" id="KW-1133">Transmembrane helix</keyword>
<evidence type="ECO:0000256" key="5">
    <source>
        <dbReference type="ARBA" id="ARBA00038359"/>
    </source>
</evidence>
<evidence type="ECO:0000256" key="4">
    <source>
        <dbReference type="ARBA" id="ARBA00023136"/>
    </source>
</evidence>
<keyword evidence="9" id="KW-1185">Reference proteome</keyword>
<dbReference type="InterPro" id="IPR049326">
    <property type="entry name" value="Rhodopsin_dom_fungi"/>
</dbReference>
<evidence type="ECO:0000256" key="2">
    <source>
        <dbReference type="ARBA" id="ARBA00022692"/>
    </source>
</evidence>
<dbReference type="Pfam" id="PF20684">
    <property type="entry name" value="Fung_rhodopsin"/>
    <property type="match status" value="1"/>
</dbReference>
<dbReference type="Proteomes" id="UP000078576">
    <property type="component" value="Unassembled WGS sequence"/>
</dbReference>
<dbReference type="GO" id="GO:0016020">
    <property type="term" value="C:membrane"/>
    <property type="evidence" value="ECO:0007669"/>
    <property type="project" value="UniProtKB-SubCell"/>
</dbReference>
<feature type="transmembrane region" description="Helical" evidence="6">
    <location>
        <begin position="12"/>
        <end position="31"/>
    </location>
</feature>
<proteinExistence type="inferred from homology"/>
<keyword evidence="4 6" id="KW-0472">Membrane</keyword>
<dbReference type="InterPro" id="IPR052337">
    <property type="entry name" value="SAT4-like"/>
</dbReference>
<evidence type="ECO:0000256" key="1">
    <source>
        <dbReference type="ARBA" id="ARBA00004141"/>
    </source>
</evidence>
<protein>
    <recommendedName>
        <fullName evidence="7">Rhodopsin domain-containing protein</fullName>
    </recommendedName>
</protein>
<organism evidence="8 9">
    <name type="scientific">Cytospora mali</name>
    <name type="common">Apple Valsa canker fungus</name>
    <name type="synonym">Valsa mali</name>
    <dbReference type="NCBI Taxonomy" id="578113"/>
    <lineage>
        <taxon>Eukaryota</taxon>
        <taxon>Fungi</taxon>
        <taxon>Dikarya</taxon>
        <taxon>Ascomycota</taxon>
        <taxon>Pezizomycotina</taxon>
        <taxon>Sordariomycetes</taxon>
        <taxon>Sordariomycetidae</taxon>
        <taxon>Diaporthales</taxon>
        <taxon>Cytosporaceae</taxon>
        <taxon>Cytospora</taxon>
    </lineage>
</organism>
<comment type="subcellular location">
    <subcellularLocation>
        <location evidence="1">Membrane</location>
        <topology evidence="1">Multi-pass membrane protein</topology>
    </subcellularLocation>
</comment>
<feature type="transmembrane region" description="Helical" evidence="6">
    <location>
        <begin position="146"/>
        <end position="168"/>
    </location>
</feature>
<dbReference type="PANTHER" id="PTHR33048:SF47">
    <property type="entry name" value="INTEGRAL MEMBRANE PROTEIN-RELATED"/>
    <property type="match status" value="1"/>
</dbReference>
<evidence type="ECO:0000259" key="7">
    <source>
        <dbReference type="Pfam" id="PF20684"/>
    </source>
</evidence>
<sequence length="188" mass="21272">MALYHEGVRSLAVTMVCLIISVLAVFLRFWCKLILKTGLHGDDWCVLVAVIAYAGGTCGWIWDMPEIIAQFSASPTEENLHRVENYLEVNILRLDTSSKRIMYECLTGFKSLFISATFSYFVLYTVKMSILLLYRRIFSTRRYRITSTILMAIASAWFTAALILDLVFCVPLDHFGTSSAQEDASVVV</sequence>
<accession>A0A194VFP5</accession>
<gene>
    <name evidence="8" type="ORF">VP1G_11418</name>
</gene>
<evidence type="ECO:0000313" key="8">
    <source>
        <dbReference type="EMBL" id="KUI62825.1"/>
    </source>
</evidence>
<dbReference type="PANTHER" id="PTHR33048">
    <property type="entry name" value="PTH11-LIKE INTEGRAL MEMBRANE PROTEIN (AFU_ORTHOLOGUE AFUA_5G11245)"/>
    <property type="match status" value="1"/>
</dbReference>
<evidence type="ECO:0000256" key="6">
    <source>
        <dbReference type="SAM" id="Phobius"/>
    </source>
</evidence>
<evidence type="ECO:0000313" key="9">
    <source>
        <dbReference type="Proteomes" id="UP000078576"/>
    </source>
</evidence>
<feature type="domain" description="Rhodopsin" evidence="7">
    <location>
        <begin position="27"/>
        <end position="175"/>
    </location>
</feature>
<feature type="transmembrane region" description="Helical" evidence="6">
    <location>
        <begin position="43"/>
        <end position="62"/>
    </location>
</feature>
<name>A0A194VFP5_CYTMA</name>
<keyword evidence="2 6" id="KW-0812">Transmembrane</keyword>
<reference evidence="9" key="1">
    <citation type="submission" date="2014-12" db="EMBL/GenBank/DDBJ databases">
        <title>Genome Sequence of Valsa Canker Pathogens Uncovers a Specific Adaption of Colonization on Woody Bark.</title>
        <authorList>
            <person name="Yin Z."/>
            <person name="Liu H."/>
            <person name="Gao X."/>
            <person name="Li Z."/>
            <person name="Song N."/>
            <person name="Ke X."/>
            <person name="Dai Q."/>
            <person name="Wu Y."/>
            <person name="Sun Y."/>
            <person name="Xu J.-R."/>
            <person name="Kang Z.K."/>
            <person name="Wang L."/>
            <person name="Huang L."/>
        </authorList>
    </citation>
    <scope>NUCLEOTIDE SEQUENCE [LARGE SCALE GENOMIC DNA]</scope>
    <source>
        <strain evidence="9">SXYL134</strain>
    </source>
</reference>
<dbReference type="OrthoDB" id="5329176at2759"/>
<dbReference type="EMBL" id="KN714835">
    <property type="protein sequence ID" value="KUI62825.1"/>
    <property type="molecule type" value="Genomic_DNA"/>
</dbReference>
<feature type="transmembrane region" description="Helical" evidence="6">
    <location>
        <begin position="112"/>
        <end position="134"/>
    </location>
</feature>
<comment type="similarity">
    <text evidence="5">Belongs to the SAT4 family.</text>
</comment>